<dbReference type="GO" id="GO:0001681">
    <property type="term" value="F:sialate O-acetylesterase activity"/>
    <property type="evidence" value="ECO:0007669"/>
    <property type="project" value="InterPro"/>
</dbReference>
<dbReference type="PANTHER" id="PTHR22901">
    <property type="entry name" value="SIALATE O-ACETYLESTERASE"/>
    <property type="match status" value="1"/>
</dbReference>
<dbReference type="EMBL" id="JAAGYU010002487">
    <property type="protein sequence ID" value="NEL81343.1"/>
    <property type="molecule type" value="Genomic_DNA"/>
</dbReference>
<dbReference type="Proteomes" id="UP000471082">
    <property type="component" value="Unassembled WGS sequence"/>
</dbReference>
<organism evidence="1 2">
    <name type="scientific">Xanthomonas perforans</name>
    <dbReference type="NCBI Taxonomy" id="442694"/>
    <lineage>
        <taxon>Bacteria</taxon>
        <taxon>Pseudomonadati</taxon>
        <taxon>Pseudomonadota</taxon>
        <taxon>Gammaproteobacteria</taxon>
        <taxon>Lysobacterales</taxon>
        <taxon>Lysobacteraceae</taxon>
        <taxon>Xanthomonas</taxon>
    </lineage>
</organism>
<accession>A0A7X5N4L7</accession>
<name>A0A7X5N4L7_XANPE</name>
<dbReference type="InterPro" id="IPR036514">
    <property type="entry name" value="SGNH_hydro_sf"/>
</dbReference>
<reference evidence="1 2" key="1">
    <citation type="submission" date="2019-11" db="EMBL/GenBank/DDBJ databases">
        <title>Genome-resolved metagenomics to study the prevalence of co-infection and intraspecific heterogeneity among plant pathogen metapopulations.</title>
        <authorList>
            <person name="Newberry E."/>
            <person name="Bhandari R."/>
            <person name="Kemble J."/>
            <person name="Sikora E."/>
            <person name="Potnis N."/>
        </authorList>
    </citation>
    <scope>NUCLEOTIDE SEQUENCE [LARGE SCALE GENOMIC DNA]</scope>
    <source>
        <strain evidence="1">Xp_Tom_Tuscaloosa_18b</strain>
    </source>
</reference>
<evidence type="ECO:0000313" key="1">
    <source>
        <dbReference type="EMBL" id="NEL81343.1"/>
    </source>
</evidence>
<feature type="non-terminal residue" evidence="1">
    <location>
        <position position="83"/>
    </location>
</feature>
<proteinExistence type="predicted"/>
<feature type="non-terminal residue" evidence="1">
    <location>
        <position position="1"/>
    </location>
</feature>
<evidence type="ECO:0000313" key="2">
    <source>
        <dbReference type="Proteomes" id="UP000471082"/>
    </source>
</evidence>
<protein>
    <submittedName>
        <fullName evidence="1">Sialate O-acetylesterase</fullName>
    </submittedName>
</protein>
<dbReference type="InterPro" id="IPR039329">
    <property type="entry name" value="SIAE"/>
</dbReference>
<dbReference type="SUPFAM" id="SSF52266">
    <property type="entry name" value="SGNH hydrolase"/>
    <property type="match status" value="1"/>
</dbReference>
<comment type="caution">
    <text evidence="1">The sequence shown here is derived from an EMBL/GenBank/DDBJ whole genome shotgun (WGS) entry which is preliminary data.</text>
</comment>
<dbReference type="GO" id="GO:0005975">
    <property type="term" value="P:carbohydrate metabolic process"/>
    <property type="evidence" value="ECO:0007669"/>
    <property type="project" value="TreeGrafter"/>
</dbReference>
<dbReference type="PANTHER" id="PTHR22901:SF0">
    <property type="entry name" value="SIALATE O-ACETYLESTERASE"/>
    <property type="match status" value="1"/>
</dbReference>
<dbReference type="AlphaFoldDB" id="A0A7X5N4L7"/>
<gene>
    <name evidence="1" type="ORF">G3W61_34340</name>
</gene>
<dbReference type="Gene3D" id="3.40.50.1110">
    <property type="entry name" value="SGNH hydrolase"/>
    <property type="match status" value="1"/>
</dbReference>
<sequence length="83" mass="8430">TGGDWKAATPDNAGEFTAVGYFFAKELRASTGVPIGIVNSTWGGSAIEAWMDATSLGLDAGQNQGAIEAIKQRDAAAQAATGK</sequence>